<evidence type="ECO:0000259" key="3">
    <source>
        <dbReference type="Pfam" id="PF13649"/>
    </source>
</evidence>
<evidence type="ECO:0000256" key="2">
    <source>
        <dbReference type="ARBA" id="ARBA00022679"/>
    </source>
</evidence>
<keyword evidence="5" id="KW-1185">Reference proteome</keyword>
<reference evidence="4" key="2">
    <citation type="journal article" date="2023" name="Proc. Natl. Acad. Sci. U.S.A.">
        <title>A global phylogenomic analysis of the shiitake genus Lentinula.</title>
        <authorList>
            <person name="Sierra-Patev S."/>
            <person name="Min B."/>
            <person name="Naranjo-Ortiz M."/>
            <person name="Looney B."/>
            <person name="Konkel Z."/>
            <person name="Slot J.C."/>
            <person name="Sakamoto Y."/>
            <person name="Steenwyk J.L."/>
            <person name="Rokas A."/>
            <person name="Carro J."/>
            <person name="Camarero S."/>
            <person name="Ferreira P."/>
            <person name="Molpeceres G."/>
            <person name="Ruiz-Duenas F.J."/>
            <person name="Serrano A."/>
            <person name="Henrissat B."/>
            <person name="Drula E."/>
            <person name="Hughes K.W."/>
            <person name="Mata J.L."/>
            <person name="Ishikawa N.K."/>
            <person name="Vargas-Isla R."/>
            <person name="Ushijima S."/>
            <person name="Smith C.A."/>
            <person name="Donoghue J."/>
            <person name="Ahrendt S."/>
            <person name="Andreopoulos W."/>
            <person name="He G."/>
            <person name="LaButti K."/>
            <person name="Lipzen A."/>
            <person name="Ng V."/>
            <person name="Riley R."/>
            <person name="Sandor L."/>
            <person name="Barry K."/>
            <person name="Martinez A.T."/>
            <person name="Xiao Y."/>
            <person name="Gibbons J.G."/>
            <person name="Terashima K."/>
            <person name="Grigoriev I.V."/>
            <person name="Hibbett D."/>
        </authorList>
    </citation>
    <scope>NUCLEOTIDE SEQUENCE</scope>
    <source>
        <strain evidence="4">ET3784</strain>
    </source>
</reference>
<dbReference type="Gene3D" id="3.40.50.150">
    <property type="entry name" value="Vaccinia Virus protein VP39"/>
    <property type="match status" value="1"/>
</dbReference>
<gene>
    <name evidence="4" type="ORF">DFJ43DRAFT_1132739</name>
</gene>
<organism evidence="4 5">
    <name type="scientific">Lentinula guzmanii</name>
    <dbReference type="NCBI Taxonomy" id="2804957"/>
    <lineage>
        <taxon>Eukaryota</taxon>
        <taxon>Fungi</taxon>
        <taxon>Dikarya</taxon>
        <taxon>Basidiomycota</taxon>
        <taxon>Agaricomycotina</taxon>
        <taxon>Agaricomycetes</taxon>
        <taxon>Agaricomycetidae</taxon>
        <taxon>Agaricales</taxon>
        <taxon>Marasmiineae</taxon>
        <taxon>Omphalotaceae</taxon>
        <taxon>Lentinula</taxon>
    </lineage>
</organism>
<dbReference type="CDD" id="cd02440">
    <property type="entry name" value="AdoMet_MTases"/>
    <property type="match status" value="1"/>
</dbReference>
<sequence>MALLFGNKLTLDPPSSPGTMPTSSTDLKATVKDGYDAIALRYHNWAAPRLTQKRTEYIERLGQLLPKGSKVLELGCGAGLPATQQLVDQGFQVIGVDISSSQLELAKNHVPAAQFMQGDMMAMEFTEGSFEAVTAFYSLFHLPRDEHGPMLKKMVGWLKPGGWLLFNLETKEDDQMLDDWMGVKMFWSSLGIEGNKQMLVEYGSGLTNVEDVVDKEVVGRFEENFHWICARKKPLNISG</sequence>
<evidence type="ECO:0000313" key="5">
    <source>
        <dbReference type="Proteomes" id="UP001176059"/>
    </source>
</evidence>
<dbReference type="InterPro" id="IPR029063">
    <property type="entry name" value="SAM-dependent_MTases_sf"/>
</dbReference>
<comment type="caution">
    <text evidence="4">The sequence shown here is derived from an EMBL/GenBank/DDBJ whole genome shotgun (WGS) entry which is preliminary data.</text>
</comment>
<dbReference type="SUPFAM" id="SSF53335">
    <property type="entry name" value="S-adenosyl-L-methionine-dependent methyltransferases"/>
    <property type="match status" value="1"/>
</dbReference>
<dbReference type="InterPro" id="IPR041698">
    <property type="entry name" value="Methyltransf_25"/>
</dbReference>
<dbReference type="PANTHER" id="PTHR43861:SF1">
    <property type="entry name" value="TRANS-ACONITATE 2-METHYLTRANSFERASE"/>
    <property type="match status" value="1"/>
</dbReference>
<dbReference type="AlphaFoldDB" id="A0AA38JFU1"/>
<name>A0AA38JFU1_9AGAR</name>
<dbReference type="Pfam" id="PF13649">
    <property type="entry name" value="Methyltransf_25"/>
    <property type="match status" value="1"/>
</dbReference>
<dbReference type="Proteomes" id="UP001176059">
    <property type="component" value="Unassembled WGS sequence"/>
</dbReference>
<reference evidence="4" key="1">
    <citation type="submission" date="2022-08" db="EMBL/GenBank/DDBJ databases">
        <authorList>
            <consortium name="DOE Joint Genome Institute"/>
            <person name="Min B."/>
            <person name="Sierra-Patev S."/>
            <person name="Naranjo-Ortiz M."/>
            <person name="Looney B."/>
            <person name="Konkel Z."/>
            <person name="Slot J.C."/>
            <person name="Sakamoto Y."/>
            <person name="Steenwyk J.L."/>
            <person name="Rokas A."/>
            <person name="Carro J."/>
            <person name="Camarero S."/>
            <person name="Ferreira P."/>
            <person name="Molpeceres G."/>
            <person name="Ruiz-duenas F.J."/>
            <person name="Serrano A."/>
            <person name="Henrissat B."/>
            <person name="Drula E."/>
            <person name="Hughes K.W."/>
            <person name="Mata J.L."/>
            <person name="Ishikawa N.K."/>
            <person name="Vargas-Isla R."/>
            <person name="Ushijima S."/>
            <person name="Smith C.A."/>
            <person name="Ahrendt S."/>
            <person name="Andreopoulos W."/>
            <person name="He G."/>
            <person name="LaButti K."/>
            <person name="Lipzen A."/>
            <person name="Ng V."/>
            <person name="Riley R."/>
            <person name="Sandor L."/>
            <person name="Barry K."/>
            <person name="Martinez A.T."/>
            <person name="Xiao Y."/>
            <person name="Gibbons J.G."/>
            <person name="Terashima K."/>
            <person name="Hibbett D.S."/>
            <person name="Grigoriev I.V."/>
        </authorList>
    </citation>
    <scope>NUCLEOTIDE SEQUENCE</scope>
    <source>
        <strain evidence="4">ET3784</strain>
    </source>
</reference>
<dbReference type="EMBL" id="JANVFO010000034">
    <property type="protein sequence ID" value="KAJ3730887.1"/>
    <property type="molecule type" value="Genomic_DNA"/>
</dbReference>
<accession>A0AA38JFU1</accession>
<dbReference type="GO" id="GO:0008168">
    <property type="term" value="F:methyltransferase activity"/>
    <property type="evidence" value="ECO:0007669"/>
    <property type="project" value="UniProtKB-KW"/>
</dbReference>
<protein>
    <submittedName>
        <fullName evidence="4">S-adenosyl-L-methionine-dependent methyltransferase</fullName>
    </submittedName>
</protein>
<evidence type="ECO:0000256" key="1">
    <source>
        <dbReference type="ARBA" id="ARBA00022603"/>
    </source>
</evidence>
<feature type="domain" description="Methyltransferase" evidence="3">
    <location>
        <begin position="71"/>
        <end position="162"/>
    </location>
</feature>
<dbReference type="GO" id="GO:0032259">
    <property type="term" value="P:methylation"/>
    <property type="evidence" value="ECO:0007669"/>
    <property type="project" value="UniProtKB-KW"/>
</dbReference>
<proteinExistence type="predicted"/>
<keyword evidence="2" id="KW-0808">Transferase</keyword>
<keyword evidence="1 4" id="KW-0489">Methyltransferase</keyword>
<evidence type="ECO:0000313" key="4">
    <source>
        <dbReference type="EMBL" id="KAJ3730887.1"/>
    </source>
</evidence>
<dbReference type="PANTHER" id="PTHR43861">
    <property type="entry name" value="TRANS-ACONITATE 2-METHYLTRANSFERASE-RELATED"/>
    <property type="match status" value="1"/>
</dbReference>